<feature type="domain" description="Amidohydrolase 3" evidence="2">
    <location>
        <begin position="88"/>
        <end position="560"/>
    </location>
</feature>
<dbReference type="InterPro" id="IPR032466">
    <property type="entry name" value="Metal_Hydrolase"/>
</dbReference>
<feature type="signal peptide" evidence="1">
    <location>
        <begin position="1"/>
        <end position="24"/>
    </location>
</feature>
<keyword evidence="4" id="KW-1185">Reference proteome</keyword>
<proteinExistence type="predicted"/>
<gene>
    <name evidence="3" type="ORF">R0135_13480</name>
</gene>
<feature type="chain" id="PRO_5045741483" evidence="1">
    <location>
        <begin position="25"/>
        <end position="562"/>
    </location>
</feature>
<organism evidence="3 4">
    <name type="scientific">Congregibacter variabilis</name>
    <dbReference type="NCBI Taxonomy" id="3081200"/>
    <lineage>
        <taxon>Bacteria</taxon>
        <taxon>Pseudomonadati</taxon>
        <taxon>Pseudomonadota</taxon>
        <taxon>Gammaproteobacteria</taxon>
        <taxon>Cellvibrionales</taxon>
        <taxon>Halieaceae</taxon>
        <taxon>Congregibacter</taxon>
    </lineage>
</organism>
<dbReference type="PROSITE" id="PS51318">
    <property type="entry name" value="TAT"/>
    <property type="match status" value="1"/>
</dbReference>
<protein>
    <submittedName>
        <fullName evidence="3">Amidohydrolase</fullName>
        <ecNumber evidence="3">3.5.-.-</ecNumber>
    </submittedName>
</protein>
<dbReference type="InterPro" id="IPR011059">
    <property type="entry name" value="Metal-dep_hydrolase_composite"/>
</dbReference>
<dbReference type="GO" id="GO:0016787">
    <property type="term" value="F:hydrolase activity"/>
    <property type="evidence" value="ECO:0007669"/>
    <property type="project" value="UniProtKB-KW"/>
</dbReference>
<dbReference type="Gene3D" id="3.20.20.140">
    <property type="entry name" value="Metal-dependent hydrolases"/>
    <property type="match status" value="1"/>
</dbReference>
<dbReference type="Gene3D" id="3.10.310.70">
    <property type="match status" value="1"/>
</dbReference>
<evidence type="ECO:0000313" key="4">
    <source>
        <dbReference type="Proteomes" id="UP001626537"/>
    </source>
</evidence>
<name>A0ABZ0I3W0_9GAMM</name>
<dbReference type="SUPFAM" id="SSF51556">
    <property type="entry name" value="Metallo-dependent hydrolases"/>
    <property type="match status" value="1"/>
</dbReference>
<reference evidence="3 4" key="1">
    <citation type="submission" date="2023-10" db="EMBL/GenBank/DDBJ databases">
        <title>Two novel species belonging to the OM43/NOR5 clade.</title>
        <authorList>
            <person name="Park M."/>
        </authorList>
    </citation>
    <scope>NUCLEOTIDE SEQUENCE [LARGE SCALE GENOMIC DNA]</scope>
    <source>
        <strain evidence="3 4">IMCC43200</strain>
    </source>
</reference>
<dbReference type="EC" id="3.5.-.-" evidence="3"/>
<keyword evidence="3" id="KW-0378">Hydrolase</keyword>
<dbReference type="Gene3D" id="2.30.40.10">
    <property type="entry name" value="Urease, subunit C, domain 1"/>
    <property type="match status" value="1"/>
</dbReference>
<dbReference type="PANTHER" id="PTHR22642:SF2">
    <property type="entry name" value="PROTEIN LONG AFTER FAR-RED 3"/>
    <property type="match status" value="1"/>
</dbReference>
<dbReference type="SUPFAM" id="SSF51338">
    <property type="entry name" value="Composite domain of metallo-dependent hydrolases"/>
    <property type="match status" value="1"/>
</dbReference>
<dbReference type="InterPro" id="IPR013108">
    <property type="entry name" value="Amidohydro_3"/>
</dbReference>
<dbReference type="PANTHER" id="PTHR22642">
    <property type="entry name" value="IMIDAZOLONEPROPIONASE"/>
    <property type="match status" value="1"/>
</dbReference>
<dbReference type="Proteomes" id="UP001626537">
    <property type="component" value="Chromosome"/>
</dbReference>
<evidence type="ECO:0000259" key="2">
    <source>
        <dbReference type="Pfam" id="PF07969"/>
    </source>
</evidence>
<dbReference type="InterPro" id="IPR033932">
    <property type="entry name" value="YtcJ-like"/>
</dbReference>
<keyword evidence="1" id="KW-0732">Signal</keyword>
<sequence>MSNSVASNQRRHLLKALTAASAMAAFGRPSWANMAVGKADLIVTGGTFHTMDVSTSLAEAMAIRGNRIMAMGSIDDIQNLAGPNTRRIDARGLTVTPGFIDAHSHPLLANEAISVDVNVRQISKVQALLKEQAQRTPKGQWVLAHMYDDTKFDEGRPLTLQDIDAVVPSQPVMVRHRGGHTAVVNSKAFAMAQIANDTPDPEGGRFFREDGQLTGKVAELAMDVFDSVGEWPAVDRKTKQQGASLMTKRMAASGLTSTTDAAGNLEGWIAYMDALDAGELHTRVAFMPRGNTDVYAAMKTAGMRSGFGNAMLRVGAVKYAADGSASERTMRMSTPFQGTDDYGILTMSQAQIDAAVDEAVANDFRIGIHANGDVTIDMVLNAYERVLADWKGPNPRFRIEHCSLVNPDLLKRIKTTGTVPTPFYTYAYYHGNKWVDYGPDKMRNMFAHRSFIDAGIMVAPASDFTPGPYEPMMALQSMITRKDSQGRVWGENQRISAAEAMQVCTMNGAYASFEEHDKGSLTPGKLADFVLLGQDPLSTDPTAIKDIPIVATYLDGQPVFEA</sequence>
<dbReference type="InterPro" id="IPR006311">
    <property type="entry name" value="TAT_signal"/>
</dbReference>
<dbReference type="Pfam" id="PF07969">
    <property type="entry name" value="Amidohydro_3"/>
    <property type="match status" value="1"/>
</dbReference>
<accession>A0ABZ0I3W0</accession>
<evidence type="ECO:0000256" key="1">
    <source>
        <dbReference type="SAM" id="SignalP"/>
    </source>
</evidence>
<dbReference type="EMBL" id="CP136864">
    <property type="protein sequence ID" value="WOJ92791.1"/>
    <property type="molecule type" value="Genomic_DNA"/>
</dbReference>
<dbReference type="RefSeq" id="WP_407347411.1">
    <property type="nucleotide sequence ID" value="NZ_CP136864.1"/>
</dbReference>
<dbReference type="CDD" id="cd01300">
    <property type="entry name" value="YtcJ_like"/>
    <property type="match status" value="1"/>
</dbReference>
<evidence type="ECO:0000313" key="3">
    <source>
        <dbReference type="EMBL" id="WOJ92791.1"/>
    </source>
</evidence>